<accession>A0ABS3YVI5</accession>
<feature type="modified residue" description="4-aspartylphosphate" evidence="2">
    <location>
        <position position="61"/>
    </location>
</feature>
<proteinExistence type="predicted"/>
<keyword evidence="5" id="KW-1185">Reference proteome</keyword>
<organism evidence="4 5">
    <name type="scientific">Niastella soli</name>
    <dbReference type="NCBI Taxonomy" id="2821487"/>
    <lineage>
        <taxon>Bacteria</taxon>
        <taxon>Pseudomonadati</taxon>
        <taxon>Bacteroidota</taxon>
        <taxon>Chitinophagia</taxon>
        <taxon>Chitinophagales</taxon>
        <taxon>Chitinophagaceae</taxon>
        <taxon>Niastella</taxon>
    </lineage>
</organism>
<dbReference type="SUPFAM" id="SSF52172">
    <property type="entry name" value="CheY-like"/>
    <property type="match status" value="1"/>
</dbReference>
<evidence type="ECO:0000259" key="3">
    <source>
        <dbReference type="PROSITE" id="PS50110"/>
    </source>
</evidence>
<gene>
    <name evidence="4" type="ORF">J7I42_16670</name>
</gene>
<protein>
    <submittedName>
        <fullName evidence="4">Response regulator</fullName>
    </submittedName>
</protein>
<name>A0ABS3YVI5_9BACT</name>
<dbReference type="InterPro" id="IPR011006">
    <property type="entry name" value="CheY-like_superfamily"/>
</dbReference>
<dbReference type="RefSeq" id="WP_209139977.1">
    <property type="nucleotide sequence ID" value="NZ_JAGHKO010000004.1"/>
</dbReference>
<feature type="domain" description="Response regulatory" evidence="3">
    <location>
        <begin position="6"/>
        <end position="128"/>
    </location>
</feature>
<keyword evidence="1 2" id="KW-0597">Phosphoprotein</keyword>
<evidence type="ECO:0000256" key="2">
    <source>
        <dbReference type="PROSITE-ProRule" id="PRU00169"/>
    </source>
</evidence>
<dbReference type="PANTHER" id="PTHR44591:SF3">
    <property type="entry name" value="RESPONSE REGULATORY DOMAIN-CONTAINING PROTEIN"/>
    <property type="match status" value="1"/>
</dbReference>
<evidence type="ECO:0000313" key="5">
    <source>
        <dbReference type="Proteomes" id="UP000677244"/>
    </source>
</evidence>
<evidence type="ECO:0000256" key="1">
    <source>
        <dbReference type="ARBA" id="ARBA00022553"/>
    </source>
</evidence>
<dbReference type="Gene3D" id="3.40.50.2300">
    <property type="match status" value="1"/>
</dbReference>
<evidence type="ECO:0000313" key="4">
    <source>
        <dbReference type="EMBL" id="MBO9201920.1"/>
    </source>
</evidence>
<dbReference type="PANTHER" id="PTHR44591">
    <property type="entry name" value="STRESS RESPONSE REGULATOR PROTEIN 1"/>
    <property type="match status" value="1"/>
</dbReference>
<dbReference type="InterPro" id="IPR001789">
    <property type="entry name" value="Sig_transdc_resp-reg_receiver"/>
</dbReference>
<dbReference type="SMART" id="SM00448">
    <property type="entry name" value="REC"/>
    <property type="match status" value="1"/>
</dbReference>
<sequence length="142" mass="16262">MNFPKKVLLIDDDYEEYDIFTAALNECCKGVELVYEKNASSALIRMAKDTARTVPDMVVLDWRMPQISGREVLTRLRKLPQYSSVPIIIFTGLLDPTHLEDAKQLGATFFLEKPFDITHLIQKLTYLFSLDWKHIAAAGQQI</sequence>
<dbReference type="PROSITE" id="PS50110">
    <property type="entry name" value="RESPONSE_REGULATORY"/>
    <property type="match status" value="1"/>
</dbReference>
<dbReference type="EMBL" id="JAGHKO010000004">
    <property type="protein sequence ID" value="MBO9201920.1"/>
    <property type="molecule type" value="Genomic_DNA"/>
</dbReference>
<reference evidence="4 5" key="1">
    <citation type="submission" date="2021-03" db="EMBL/GenBank/DDBJ databases">
        <title>Assistant Professor.</title>
        <authorList>
            <person name="Huq M.A."/>
        </authorList>
    </citation>
    <scope>NUCLEOTIDE SEQUENCE [LARGE SCALE GENOMIC DNA]</scope>
    <source>
        <strain evidence="4 5">MAH-29</strain>
    </source>
</reference>
<dbReference type="Proteomes" id="UP000677244">
    <property type="component" value="Unassembled WGS sequence"/>
</dbReference>
<comment type="caution">
    <text evidence="4">The sequence shown here is derived from an EMBL/GenBank/DDBJ whole genome shotgun (WGS) entry which is preliminary data.</text>
</comment>
<dbReference type="InterPro" id="IPR050595">
    <property type="entry name" value="Bact_response_regulator"/>
</dbReference>
<dbReference type="Pfam" id="PF00072">
    <property type="entry name" value="Response_reg"/>
    <property type="match status" value="1"/>
</dbReference>